<dbReference type="GO" id="GO:0141152">
    <property type="term" value="F:glycerol-3-phosphate dehydrogenase (NAD+) activity"/>
    <property type="evidence" value="ECO:0007669"/>
    <property type="project" value="RHEA"/>
</dbReference>
<comment type="subcellular location">
    <subcellularLocation>
        <location evidence="7">Cytoplasm</location>
    </subcellularLocation>
</comment>
<evidence type="ECO:0000256" key="12">
    <source>
        <dbReference type="RuleBase" id="RU000439"/>
    </source>
</evidence>
<evidence type="ECO:0000313" key="16">
    <source>
        <dbReference type="Proteomes" id="UP000306602"/>
    </source>
</evidence>
<proteinExistence type="inferred from homology"/>
<evidence type="ECO:0000259" key="13">
    <source>
        <dbReference type="Pfam" id="PF01210"/>
    </source>
</evidence>
<feature type="binding site" evidence="7">
    <location>
        <position position="11"/>
    </location>
    <ligand>
        <name>NADPH</name>
        <dbReference type="ChEBI" id="CHEBI:57783"/>
    </ligand>
</feature>
<dbReference type="PRINTS" id="PR00077">
    <property type="entry name" value="GPDHDRGNASE"/>
</dbReference>
<dbReference type="GO" id="GO:0051287">
    <property type="term" value="F:NAD binding"/>
    <property type="evidence" value="ECO:0007669"/>
    <property type="project" value="InterPro"/>
</dbReference>
<feature type="binding site" evidence="7">
    <location>
        <position position="130"/>
    </location>
    <ligand>
        <name>sn-glycerol 3-phosphate</name>
        <dbReference type="ChEBI" id="CHEBI:57597"/>
    </ligand>
</feature>
<comment type="function">
    <text evidence="7">Catalyzes the reduction of the glycolytic intermediate dihydroxyacetone phosphate (DHAP) to sn-glycerol 3-phosphate (G3P), the key precursor for phospholipid synthesis.</text>
</comment>
<protein>
    <recommendedName>
        <fullName evidence="7">Glycerol-3-phosphate dehydrogenase [NAD(P)+]</fullName>
        <ecNumber evidence="7">1.1.1.94</ecNumber>
    </recommendedName>
    <alternativeName>
        <fullName evidence="7">NAD(P)(+)-dependent glycerol-3-phosphate dehydrogenase</fullName>
    </alternativeName>
    <alternativeName>
        <fullName evidence="7">NAD(P)H-dependent dihydroxyacetone-phosphate reductase</fullName>
    </alternativeName>
</protein>
<keyword evidence="16" id="KW-1185">Reference proteome</keyword>
<evidence type="ECO:0000256" key="6">
    <source>
        <dbReference type="ARBA" id="ARBA00023264"/>
    </source>
</evidence>
<dbReference type="InterPro" id="IPR011128">
    <property type="entry name" value="G3P_DH_NAD-dep_N"/>
</dbReference>
<dbReference type="GO" id="GO:0008654">
    <property type="term" value="P:phospholipid biosynthetic process"/>
    <property type="evidence" value="ECO:0007669"/>
    <property type="project" value="UniProtKB-KW"/>
</dbReference>
<dbReference type="RefSeq" id="WP_136464202.1">
    <property type="nucleotide sequence ID" value="NZ_SRKY01000005.1"/>
</dbReference>
<feature type="binding site" evidence="7">
    <location>
        <position position="238"/>
    </location>
    <ligand>
        <name>sn-glycerol 3-phosphate</name>
        <dbReference type="ChEBI" id="CHEBI:57597"/>
    </ligand>
</feature>
<evidence type="ECO:0000256" key="4">
    <source>
        <dbReference type="ARBA" id="ARBA00023098"/>
    </source>
</evidence>
<keyword evidence="4 7" id="KW-0443">Lipid metabolism</keyword>
<feature type="domain" description="Glycerol-3-phosphate dehydrogenase NAD-dependent C-terminal" evidence="14">
    <location>
        <begin position="174"/>
        <end position="308"/>
    </location>
</feature>
<dbReference type="GO" id="GO:0005975">
    <property type="term" value="P:carbohydrate metabolic process"/>
    <property type="evidence" value="ECO:0007669"/>
    <property type="project" value="InterPro"/>
</dbReference>
<dbReference type="EMBL" id="SRKY01000005">
    <property type="protein sequence ID" value="THH34617.1"/>
    <property type="molecule type" value="Genomic_DNA"/>
</dbReference>
<evidence type="ECO:0000256" key="5">
    <source>
        <dbReference type="ARBA" id="ARBA00023209"/>
    </source>
</evidence>
<dbReference type="UniPathway" id="UPA00940"/>
<dbReference type="GO" id="GO:0006650">
    <property type="term" value="P:glycerophospholipid metabolic process"/>
    <property type="evidence" value="ECO:0007669"/>
    <property type="project" value="UniProtKB-UniRule"/>
</dbReference>
<evidence type="ECO:0000313" key="15">
    <source>
        <dbReference type="EMBL" id="THH34617.1"/>
    </source>
</evidence>
<feature type="binding site" evidence="7">
    <location>
        <position position="134"/>
    </location>
    <ligand>
        <name>NADPH</name>
        <dbReference type="ChEBI" id="CHEBI:57783"/>
    </ligand>
</feature>
<feature type="binding site" evidence="7">
    <location>
        <position position="132"/>
    </location>
    <ligand>
        <name>sn-glycerol 3-phosphate</name>
        <dbReference type="ChEBI" id="CHEBI:57597"/>
    </ligand>
</feature>
<evidence type="ECO:0000256" key="11">
    <source>
        <dbReference type="RuleBase" id="RU000437"/>
    </source>
</evidence>
<evidence type="ECO:0000259" key="14">
    <source>
        <dbReference type="Pfam" id="PF07479"/>
    </source>
</evidence>
<comment type="similarity">
    <text evidence="1 7 11">Belongs to the NAD-dependent glycerol-3-phosphate dehydrogenase family.</text>
</comment>
<evidence type="ECO:0000256" key="1">
    <source>
        <dbReference type="ARBA" id="ARBA00011009"/>
    </source>
</evidence>
<dbReference type="AlphaFoldDB" id="A0A4S4N8F0"/>
<dbReference type="GO" id="GO:0141153">
    <property type="term" value="F:glycerol-3-phosphate dehydrogenase (NADP+) activity"/>
    <property type="evidence" value="ECO:0007669"/>
    <property type="project" value="RHEA"/>
</dbReference>
<dbReference type="Gene3D" id="3.40.50.720">
    <property type="entry name" value="NAD(P)-binding Rossmann-like Domain"/>
    <property type="match status" value="1"/>
</dbReference>
<dbReference type="InterPro" id="IPR006109">
    <property type="entry name" value="G3P_DH_NAD-dep_C"/>
</dbReference>
<evidence type="ECO:0000256" key="10">
    <source>
        <dbReference type="PIRSR" id="PIRSR000114-3"/>
    </source>
</evidence>
<dbReference type="InterPro" id="IPR036291">
    <property type="entry name" value="NAD(P)-bd_dom_sf"/>
</dbReference>
<dbReference type="InterPro" id="IPR008927">
    <property type="entry name" value="6-PGluconate_DH-like_C_sf"/>
</dbReference>
<dbReference type="GO" id="GO:0046167">
    <property type="term" value="P:glycerol-3-phosphate biosynthetic process"/>
    <property type="evidence" value="ECO:0007669"/>
    <property type="project" value="UniProtKB-UniRule"/>
</dbReference>
<name>A0A4S4N8F0_9RHOB</name>
<feature type="binding site" evidence="7">
    <location>
        <position position="270"/>
    </location>
    <ligand>
        <name>NADPH</name>
        <dbReference type="ChEBI" id="CHEBI:57783"/>
    </ligand>
</feature>
<feature type="binding site" evidence="7">
    <location>
        <position position="249"/>
    </location>
    <ligand>
        <name>NADPH</name>
        <dbReference type="ChEBI" id="CHEBI:57783"/>
    </ligand>
</feature>
<dbReference type="Pfam" id="PF07479">
    <property type="entry name" value="NAD_Gly3P_dh_C"/>
    <property type="match status" value="1"/>
</dbReference>
<evidence type="ECO:0000256" key="9">
    <source>
        <dbReference type="PIRSR" id="PIRSR000114-2"/>
    </source>
</evidence>
<comment type="catalytic activity">
    <reaction evidence="7">
        <text>sn-glycerol 3-phosphate + NAD(+) = dihydroxyacetone phosphate + NADH + H(+)</text>
        <dbReference type="Rhea" id="RHEA:11092"/>
        <dbReference type="ChEBI" id="CHEBI:15378"/>
        <dbReference type="ChEBI" id="CHEBI:57540"/>
        <dbReference type="ChEBI" id="CHEBI:57597"/>
        <dbReference type="ChEBI" id="CHEBI:57642"/>
        <dbReference type="ChEBI" id="CHEBI:57945"/>
        <dbReference type="EC" id="1.1.1.94"/>
    </reaction>
</comment>
<dbReference type="SUPFAM" id="SSF48179">
    <property type="entry name" value="6-phosphogluconate dehydrogenase C-terminal domain-like"/>
    <property type="match status" value="1"/>
</dbReference>
<feature type="binding site" evidence="10">
    <location>
        <begin position="7"/>
        <end position="12"/>
    </location>
    <ligand>
        <name>NAD(+)</name>
        <dbReference type="ChEBI" id="CHEBI:57540"/>
    </ligand>
</feature>
<dbReference type="EC" id="1.1.1.94" evidence="7"/>
<reference evidence="15 16" key="1">
    <citation type="submission" date="2019-04" db="EMBL/GenBank/DDBJ databases">
        <title>Shimia ponticola sp. nov., isolated from seawater.</title>
        <authorList>
            <person name="Kim Y.-O."/>
            <person name="Yoon J.-H."/>
        </authorList>
    </citation>
    <scope>NUCLEOTIDE SEQUENCE [LARGE SCALE GENOMIC DNA]</scope>
    <source>
        <strain evidence="15 16">MYP11</strain>
    </source>
</reference>
<keyword evidence="2 7" id="KW-0444">Lipid biosynthesis</keyword>
<dbReference type="Gene3D" id="1.10.1040.10">
    <property type="entry name" value="N-(1-d-carboxylethyl)-l-norvaline Dehydrogenase, domain 2"/>
    <property type="match status" value="1"/>
</dbReference>
<dbReference type="Proteomes" id="UP000306602">
    <property type="component" value="Unassembled WGS sequence"/>
</dbReference>
<feature type="binding site" evidence="10">
    <location>
        <position position="134"/>
    </location>
    <ligand>
        <name>NAD(+)</name>
        <dbReference type="ChEBI" id="CHEBI:57540"/>
    </ligand>
</feature>
<keyword evidence="7 10" id="KW-0520">NAD</keyword>
<dbReference type="PIRSF" id="PIRSF000114">
    <property type="entry name" value="Glycerol-3-P_dh"/>
    <property type="match status" value="1"/>
</dbReference>
<keyword evidence="7" id="KW-0547">Nucleotide-binding</keyword>
<keyword evidence="3 7" id="KW-0560">Oxidoreductase</keyword>
<keyword evidence="5 7" id="KW-0594">Phospholipid biosynthesis</keyword>
<dbReference type="PROSITE" id="PS00957">
    <property type="entry name" value="NAD_G3PDH"/>
    <property type="match status" value="1"/>
</dbReference>
<feature type="binding site" evidence="9">
    <location>
        <begin position="249"/>
        <end position="250"/>
    </location>
    <ligand>
        <name>substrate</name>
    </ligand>
</feature>
<keyword evidence="6 7" id="KW-1208">Phospholipid metabolism</keyword>
<dbReference type="SUPFAM" id="SSF51735">
    <property type="entry name" value="NAD(P)-binding Rossmann-fold domains"/>
    <property type="match status" value="1"/>
</dbReference>
<keyword evidence="7" id="KW-0521">NADP</keyword>
<dbReference type="InterPro" id="IPR006168">
    <property type="entry name" value="G3P_DH_NAD-dep"/>
</dbReference>
<dbReference type="NCBIfam" id="NF000940">
    <property type="entry name" value="PRK00094.1-2"/>
    <property type="match status" value="1"/>
</dbReference>
<evidence type="ECO:0000256" key="3">
    <source>
        <dbReference type="ARBA" id="ARBA00023002"/>
    </source>
</evidence>
<feature type="binding site" evidence="7">
    <location>
        <position position="185"/>
    </location>
    <ligand>
        <name>sn-glycerol 3-phosphate</name>
        <dbReference type="ChEBI" id="CHEBI:57597"/>
    </ligand>
</feature>
<dbReference type="PANTHER" id="PTHR11728">
    <property type="entry name" value="GLYCEROL-3-PHOSPHATE DEHYDROGENASE"/>
    <property type="match status" value="1"/>
</dbReference>
<feature type="binding site" evidence="10">
    <location>
        <position position="249"/>
    </location>
    <ligand>
        <name>NAD(+)</name>
        <dbReference type="ChEBI" id="CHEBI:57540"/>
    </ligand>
</feature>
<gene>
    <name evidence="7" type="primary">gpsA</name>
    <name evidence="15" type="ORF">E4Z66_16690</name>
</gene>
<comment type="catalytic activity">
    <reaction evidence="7 12">
        <text>sn-glycerol 3-phosphate + NADP(+) = dihydroxyacetone phosphate + NADPH + H(+)</text>
        <dbReference type="Rhea" id="RHEA:11096"/>
        <dbReference type="ChEBI" id="CHEBI:15378"/>
        <dbReference type="ChEBI" id="CHEBI:57597"/>
        <dbReference type="ChEBI" id="CHEBI:57642"/>
        <dbReference type="ChEBI" id="CHEBI:57783"/>
        <dbReference type="ChEBI" id="CHEBI:58349"/>
        <dbReference type="EC" id="1.1.1.94"/>
    </reaction>
</comment>
<feature type="active site" description="Proton acceptor" evidence="7 8">
    <location>
        <position position="185"/>
    </location>
</feature>
<feature type="binding site" evidence="7">
    <location>
        <position position="30"/>
    </location>
    <ligand>
        <name>NADPH</name>
        <dbReference type="ChEBI" id="CHEBI:57783"/>
    </ligand>
</feature>
<feature type="binding site" evidence="7">
    <location>
        <position position="102"/>
    </location>
    <ligand>
        <name>NADPH</name>
        <dbReference type="ChEBI" id="CHEBI:57783"/>
    </ligand>
</feature>
<evidence type="ECO:0000256" key="7">
    <source>
        <dbReference type="HAMAP-Rule" id="MF_00394"/>
    </source>
</evidence>
<dbReference type="InterPro" id="IPR013328">
    <property type="entry name" value="6PGD_dom2"/>
</dbReference>
<keyword evidence="7" id="KW-0963">Cytoplasm</keyword>
<comment type="caution">
    <text evidence="7">Lacks conserved residue(s) required for the propagation of feature annotation.</text>
</comment>
<dbReference type="OrthoDB" id="9812273at2"/>
<dbReference type="PANTHER" id="PTHR11728:SF1">
    <property type="entry name" value="GLYCEROL-3-PHOSPHATE DEHYDROGENASE [NAD(+)] 2, CHLOROPLASTIC"/>
    <property type="match status" value="1"/>
</dbReference>
<feature type="binding site" evidence="7">
    <location>
        <position position="248"/>
    </location>
    <ligand>
        <name>sn-glycerol 3-phosphate</name>
        <dbReference type="ChEBI" id="CHEBI:57597"/>
    </ligand>
</feature>
<feature type="binding site" evidence="7">
    <location>
        <position position="249"/>
    </location>
    <ligand>
        <name>sn-glycerol 3-phosphate</name>
        <dbReference type="ChEBI" id="CHEBI:57597"/>
    </ligand>
</feature>
<dbReference type="GO" id="GO:0046168">
    <property type="term" value="P:glycerol-3-phosphate catabolic process"/>
    <property type="evidence" value="ECO:0007669"/>
    <property type="project" value="InterPro"/>
</dbReference>
<comment type="pathway">
    <text evidence="7">Membrane lipid metabolism; glycerophospholipid metabolism.</text>
</comment>
<feature type="binding site" evidence="7">
    <location>
        <position position="250"/>
    </location>
    <ligand>
        <name>sn-glycerol 3-phosphate</name>
        <dbReference type="ChEBI" id="CHEBI:57597"/>
    </ligand>
</feature>
<dbReference type="HAMAP" id="MF_00394">
    <property type="entry name" value="NAD_Glyc3P_dehydrog"/>
    <property type="match status" value="1"/>
</dbReference>
<feature type="domain" description="Glycerol-3-phosphate dehydrogenase NAD-dependent N-terminal" evidence="13">
    <location>
        <begin position="3"/>
        <end position="154"/>
    </location>
</feature>
<accession>A0A4S4N8F0</accession>
<comment type="caution">
    <text evidence="15">The sequence shown here is derived from an EMBL/GenBank/DDBJ whole genome shotgun (WGS) entry which is preliminary data.</text>
</comment>
<dbReference type="GO" id="GO:0005829">
    <property type="term" value="C:cytosol"/>
    <property type="evidence" value="ECO:0007669"/>
    <property type="project" value="TreeGrafter"/>
</dbReference>
<evidence type="ECO:0000256" key="2">
    <source>
        <dbReference type="ARBA" id="ARBA00022516"/>
    </source>
</evidence>
<sequence length="320" mass="32695">MSIVIAGSGAFGTALAIALAGPQPVILLGRDAGQMTKVEQTRRHEARLPGATLPDGIMATANADCLADADIVLLAVPMQQLGAFLDRNAASLANKPCVACCKGVDLQTLSGPVDMIAQRLPGATPAILTGPSFAADIAVGLPTALTLACADTDAAKHLQEALNRPKLRLYRSADTTGAQLGGAVKNVIAIAAGACIGAELGESARAALVTRGFAEMQRLATALGAETETLMGLSGLGDLILTCGSPQSRNFRFGLSIGKRDPFDASITVEGAATAQALRKIAVQRGLDLPVLDAVNALVTGQTEIGAVLQSLLSRPLKEE</sequence>
<feature type="binding site" evidence="9">
    <location>
        <position position="102"/>
    </location>
    <ligand>
        <name>substrate</name>
    </ligand>
</feature>
<feature type="binding site" evidence="7">
    <location>
        <position position="102"/>
    </location>
    <ligand>
        <name>sn-glycerol 3-phosphate</name>
        <dbReference type="ChEBI" id="CHEBI:57597"/>
    </ligand>
</feature>
<organism evidence="15 16">
    <name type="scientific">Aliishimia ponticola</name>
    <dbReference type="NCBI Taxonomy" id="2499833"/>
    <lineage>
        <taxon>Bacteria</taxon>
        <taxon>Pseudomonadati</taxon>
        <taxon>Pseudomonadota</taxon>
        <taxon>Alphaproteobacteria</taxon>
        <taxon>Rhodobacterales</taxon>
        <taxon>Paracoccaceae</taxon>
        <taxon>Aliishimia</taxon>
    </lineage>
</organism>
<dbReference type="NCBIfam" id="NF000942">
    <property type="entry name" value="PRK00094.1-4"/>
    <property type="match status" value="1"/>
</dbReference>
<dbReference type="Pfam" id="PF01210">
    <property type="entry name" value="NAD_Gly3P_dh_N"/>
    <property type="match status" value="1"/>
</dbReference>
<evidence type="ECO:0000256" key="8">
    <source>
        <dbReference type="PIRSR" id="PIRSR000114-1"/>
    </source>
</evidence>